<feature type="domain" description="Fe2OG dioxygenase" evidence="6">
    <location>
        <begin position="220"/>
        <end position="313"/>
    </location>
</feature>
<evidence type="ECO:0000256" key="4">
    <source>
        <dbReference type="ARBA" id="ARBA00023004"/>
    </source>
</evidence>
<gene>
    <name evidence="7" type="ORF">RJ641_021391</name>
</gene>
<dbReference type="PANTHER" id="PTHR10209:SF859">
    <property type="entry name" value="OS03G0690500 PROTEIN"/>
    <property type="match status" value="1"/>
</dbReference>
<dbReference type="InterPro" id="IPR027443">
    <property type="entry name" value="IPNS-like_sf"/>
</dbReference>
<evidence type="ECO:0000256" key="5">
    <source>
        <dbReference type="RuleBase" id="RU003682"/>
    </source>
</evidence>
<comment type="similarity">
    <text evidence="1 5">Belongs to the iron/ascorbate-dependent oxidoreductase family.</text>
</comment>
<dbReference type="PANTHER" id="PTHR10209">
    <property type="entry name" value="OXIDOREDUCTASE, 2OG-FE II OXYGENASE FAMILY PROTEIN"/>
    <property type="match status" value="1"/>
</dbReference>
<comment type="caution">
    <text evidence="7">The sequence shown here is derived from an EMBL/GenBank/DDBJ whole genome shotgun (WGS) entry which is preliminary data.</text>
</comment>
<evidence type="ECO:0000313" key="7">
    <source>
        <dbReference type="EMBL" id="KAK6914070.1"/>
    </source>
</evidence>
<dbReference type="Pfam" id="PF03171">
    <property type="entry name" value="2OG-FeII_Oxy"/>
    <property type="match status" value="1"/>
</dbReference>
<evidence type="ECO:0000256" key="2">
    <source>
        <dbReference type="ARBA" id="ARBA00022723"/>
    </source>
</evidence>
<organism evidence="7 8">
    <name type="scientific">Dillenia turbinata</name>
    <dbReference type="NCBI Taxonomy" id="194707"/>
    <lineage>
        <taxon>Eukaryota</taxon>
        <taxon>Viridiplantae</taxon>
        <taxon>Streptophyta</taxon>
        <taxon>Embryophyta</taxon>
        <taxon>Tracheophyta</taxon>
        <taxon>Spermatophyta</taxon>
        <taxon>Magnoliopsida</taxon>
        <taxon>eudicotyledons</taxon>
        <taxon>Gunneridae</taxon>
        <taxon>Pentapetalae</taxon>
        <taxon>Dilleniales</taxon>
        <taxon>Dilleniaceae</taxon>
        <taxon>Dillenia</taxon>
    </lineage>
</organism>
<dbReference type="Gene3D" id="2.60.120.330">
    <property type="entry name" value="B-lactam Antibiotic, Isopenicillin N Synthase, Chain"/>
    <property type="match status" value="1"/>
</dbReference>
<keyword evidence="4 5" id="KW-0408">Iron</keyword>
<dbReference type="Proteomes" id="UP001370490">
    <property type="component" value="Unassembled WGS sequence"/>
</dbReference>
<dbReference type="InterPro" id="IPR026992">
    <property type="entry name" value="DIOX_N"/>
</dbReference>
<dbReference type="SUPFAM" id="SSF51197">
    <property type="entry name" value="Clavaminate synthase-like"/>
    <property type="match status" value="1"/>
</dbReference>
<dbReference type="AlphaFoldDB" id="A0AAN8YVM1"/>
<evidence type="ECO:0000259" key="6">
    <source>
        <dbReference type="PROSITE" id="PS51471"/>
    </source>
</evidence>
<dbReference type="Pfam" id="PF14226">
    <property type="entry name" value="DIOX_N"/>
    <property type="match status" value="1"/>
</dbReference>
<protein>
    <submittedName>
        <fullName evidence="7">Non-hem dioxygenase N-terminal domain</fullName>
    </submittedName>
</protein>
<dbReference type="PROSITE" id="PS51471">
    <property type="entry name" value="FE2OG_OXY"/>
    <property type="match status" value="1"/>
</dbReference>
<proteinExistence type="inferred from homology"/>
<keyword evidence="3 5" id="KW-0560">Oxidoreductase</keyword>
<reference evidence="7 8" key="1">
    <citation type="submission" date="2023-12" db="EMBL/GenBank/DDBJ databases">
        <title>A high-quality genome assembly for Dillenia turbinata (Dilleniales).</title>
        <authorList>
            <person name="Chanderbali A."/>
        </authorList>
    </citation>
    <scope>NUCLEOTIDE SEQUENCE [LARGE SCALE GENOMIC DNA]</scope>
    <source>
        <strain evidence="7">LSX21</strain>
        <tissue evidence="7">Leaf</tissue>
    </source>
</reference>
<dbReference type="GO" id="GO:0046872">
    <property type="term" value="F:metal ion binding"/>
    <property type="evidence" value="ECO:0007669"/>
    <property type="project" value="UniProtKB-KW"/>
</dbReference>
<dbReference type="InterPro" id="IPR044861">
    <property type="entry name" value="IPNS-like_FE2OG_OXY"/>
</dbReference>
<dbReference type="FunFam" id="2.60.120.330:FF:000005">
    <property type="entry name" value="1-aminocyclopropane-1-carboxylate oxidase homolog 1"/>
    <property type="match status" value="1"/>
</dbReference>
<name>A0AAN8YVM1_9MAGN</name>
<dbReference type="EMBL" id="JBAMMX010000026">
    <property type="protein sequence ID" value="KAK6914070.1"/>
    <property type="molecule type" value="Genomic_DNA"/>
</dbReference>
<accession>A0AAN8YVM1</accession>
<keyword evidence="7" id="KW-0223">Dioxygenase</keyword>
<evidence type="ECO:0000313" key="8">
    <source>
        <dbReference type="Proteomes" id="UP001370490"/>
    </source>
</evidence>
<sequence>MVVKGREEVDQVQTEPNYDRAAEVKAFDEAKVGVKGLVDAGVTKIPRIFINQDKIESSADSACFSDGIPIIDLGSIHEDAISHTKIIGEIRDACEKWGFFQVINHGIPQAVLDEMIDGVRRFFEQDAEAKREFYSRDLKRKFLYNANFDLFRAPAANWRDTFICRMAPNPPDPQELPAVCTQMLIVSSEHIMRLGIRLFELLSEALGLHPNYLKEIDCAKGLLILGNYYPACPEPESTWGITEHSDATFLSLLLQDQIGGLQIRHENRWVDVPPIPGALVINIITNDRFKSANHRVIAQNVGPRISVPCFFRSYLHEDKNQRKYGPIKELLSDQNPPIYRETTEKEFVTYFYAKGLDGIPAIQKFRLSGPGSEQGS</sequence>
<evidence type="ECO:0000256" key="3">
    <source>
        <dbReference type="ARBA" id="ARBA00023002"/>
    </source>
</evidence>
<dbReference type="InterPro" id="IPR005123">
    <property type="entry name" value="Oxoglu/Fe-dep_dioxygenase_dom"/>
</dbReference>
<dbReference type="GO" id="GO:0051213">
    <property type="term" value="F:dioxygenase activity"/>
    <property type="evidence" value="ECO:0007669"/>
    <property type="project" value="UniProtKB-KW"/>
</dbReference>
<evidence type="ECO:0000256" key="1">
    <source>
        <dbReference type="ARBA" id="ARBA00008056"/>
    </source>
</evidence>
<keyword evidence="8" id="KW-1185">Reference proteome</keyword>
<keyword evidence="2 5" id="KW-0479">Metal-binding</keyword>